<keyword evidence="3" id="KW-1185">Reference proteome</keyword>
<dbReference type="RefSeq" id="WP_261607746.1">
    <property type="nucleotide sequence ID" value="NZ_JAODOR010000017.1"/>
</dbReference>
<dbReference type="PANTHER" id="PTHR33990">
    <property type="entry name" value="PROTEIN YJDN-RELATED"/>
    <property type="match status" value="1"/>
</dbReference>
<gene>
    <name evidence="2" type="ORF">N4R40_12685</name>
</gene>
<dbReference type="SUPFAM" id="SSF54593">
    <property type="entry name" value="Glyoxalase/Bleomycin resistance protein/Dihydroxybiphenyl dioxygenase"/>
    <property type="match status" value="1"/>
</dbReference>
<dbReference type="InterPro" id="IPR028973">
    <property type="entry name" value="PhnB-like"/>
</dbReference>
<dbReference type="Proteomes" id="UP001300496">
    <property type="component" value="Unassembled WGS sequence"/>
</dbReference>
<dbReference type="EMBL" id="JAODOR010000017">
    <property type="protein sequence ID" value="MCT9003215.1"/>
    <property type="molecule type" value="Genomic_DNA"/>
</dbReference>
<dbReference type="CDD" id="cd06588">
    <property type="entry name" value="PhnB_like"/>
    <property type="match status" value="1"/>
</dbReference>
<dbReference type="Gene3D" id="3.10.180.10">
    <property type="entry name" value="2,3-Dihydroxybiphenyl 1,2-Dioxygenase, domain 1"/>
    <property type="match status" value="1"/>
</dbReference>
<name>A0ABT2PF38_9MICO</name>
<dbReference type="PANTHER" id="PTHR33990:SF1">
    <property type="entry name" value="PROTEIN YJDN"/>
    <property type="match status" value="1"/>
</dbReference>
<sequence length="137" mass="14644">MALTLNPYINLRGDARAALEFYQSVLGGELDISEFASFPDMAGPDEGHLVMHGQLTTADGLVLMIADVPSAMPYAPPTGISVSISGDEADRLKGIWDALSTDGTVTAPYETPPWGGTFGMVQDRFGIDWMVMFNAAE</sequence>
<evidence type="ECO:0000313" key="2">
    <source>
        <dbReference type="EMBL" id="MCT9003215.1"/>
    </source>
</evidence>
<reference evidence="2 3" key="1">
    <citation type="journal article" date="2024" name="Int. J. Syst. Evol. Microbiol.">
        <title>Microbacterium memoriense sp. nov., a member of the Actinomycetota from marine beach sediment of the north coast of Portugal.</title>
        <authorList>
            <person name="Santos J.D.N.D."/>
            <person name="Klimek D."/>
            <person name="Calusinska M."/>
            <person name="Lobo-da-Cunha A."/>
            <person name="Catita J."/>
            <person name="Goncalves H."/>
            <person name="Gonzalez I."/>
            <person name="Lage O.M."/>
        </authorList>
    </citation>
    <scope>NUCLEOTIDE SEQUENCE [LARGE SCALE GENOMIC DNA]</scope>
    <source>
        <strain evidence="2 3">PMIC_1C1B</strain>
    </source>
</reference>
<evidence type="ECO:0000313" key="3">
    <source>
        <dbReference type="Proteomes" id="UP001300496"/>
    </source>
</evidence>
<protein>
    <submittedName>
        <fullName evidence="2">VOC family protein</fullName>
    </submittedName>
</protein>
<dbReference type="InterPro" id="IPR004360">
    <property type="entry name" value="Glyas_Fos-R_dOase_dom"/>
</dbReference>
<proteinExistence type="predicted"/>
<feature type="domain" description="Glyoxalase/fosfomycin resistance/dioxygenase" evidence="1">
    <location>
        <begin position="12"/>
        <end position="131"/>
    </location>
</feature>
<accession>A0ABT2PF38</accession>
<comment type="caution">
    <text evidence="2">The sequence shown here is derived from an EMBL/GenBank/DDBJ whole genome shotgun (WGS) entry which is preliminary data.</text>
</comment>
<organism evidence="2 3">
    <name type="scientific">Microbacterium memoriense</name>
    <dbReference type="NCBI Taxonomy" id="2978350"/>
    <lineage>
        <taxon>Bacteria</taxon>
        <taxon>Bacillati</taxon>
        <taxon>Actinomycetota</taxon>
        <taxon>Actinomycetes</taxon>
        <taxon>Micrococcales</taxon>
        <taxon>Microbacteriaceae</taxon>
        <taxon>Microbacterium</taxon>
    </lineage>
</organism>
<dbReference type="Pfam" id="PF00903">
    <property type="entry name" value="Glyoxalase"/>
    <property type="match status" value="1"/>
</dbReference>
<dbReference type="InterPro" id="IPR029068">
    <property type="entry name" value="Glyas_Bleomycin-R_OHBP_Dase"/>
</dbReference>
<evidence type="ECO:0000259" key="1">
    <source>
        <dbReference type="Pfam" id="PF00903"/>
    </source>
</evidence>